<dbReference type="CDD" id="cd17273">
    <property type="entry name" value="RMtype1_S_EcoJA69PI-TRD1-CR1_like"/>
    <property type="match status" value="1"/>
</dbReference>
<gene>
    <name evidence="6" type="ORF">FEI14_11000</name>
</gene>
<dbReference type="GO" id="GO:0003677">
    <property type="term" value="F:DNA binding"/>
    <property type="evidence" value="ECO:0007669"/>
    <property type="project" value="UniProtKB-KW"/>
</dbReference>
<comment type="caution">
    <text evidence="6">The sequence shown here is derived from an EMBL/GenBank/DDBJ whole genome shotgun (WGS) entry which is preliminary data.</text>
</comment>
<dbReference type="InterPro" id="IPR044946">
    <property type="entry name" value="Restrct_endonuc_typeI_TRD_sf"/>
</dbReference>
<dbReference type="PANTHER" id="PTHR30408:SF13">
    <property type="entry name" value="TYPE I RESTRICTION ENZYME HINDI SPECIFICITY SUBUNIT"/>
    <property type="match status" value="1"/>
</dbReference>
<keyword evidence="6" id="KW-0540">Nuclease</keyword>
<dbReference type="PANTHER" id="PTHR30408">
    <property type="entry name" value="TYPE-1 RESTRICTION ENZYME ECOKI SPECIFICITY PROTEIN"/>
    <property type="match status" value="1"/>
</dbReference>
<reference evidence="6 7" key="1">
    <citation type="submission" date="2019-05" db="EMBL/GenBank/DDBJ databases">
        <title>Genome-based reclassification of Lactobacillus casei as Lactobacillus casei subsp. casei. subsp.nov., description of Lactobacillus casei subsp. zeae subsp. nov., and emended description of Lactobacillus casei.</title>
        <authorList>
            <person name="Huang C.-H."/>
        </authorList>
    </citation>
    <scope>NUCLEOTIDE SEQUENCE [LARGE SCALE GENOMIC DNA]</scope>
    <source>
        <strain evidence="6 7">CRBIP24.58</strain>
    </source>
</reference>
<feature type="domain" description="Type I restriction modification DNA specificity" evidence="5">
    <location>
        <begin position="205"/>
        <end position="379"/>
    </location>
</feature>
<dbReference type="SUPFAM" id="SSF116734">
    <property type="entry name" value="DNA methylase specificity domain"/>
    <property type="match status" value="2"/>
</dbReference>
<dbReference type="Gene3D" id="3.90.220.20">
    <property type="entry name" value="DNA methylase specificity domains"/>
    <property type="match status" value="2"/>
</dbReference>
<dbReference type="GO" id="GO:0009307">
    <property type="term" value="P:DNA restriction-modification system"/>
    <property type="evidence" value="ECO:0007669"/>
    <property type="project" value="UniProtKB-KW"/>
</dbReference>
<keyword evidence="3" id="KW-0238">DNA-binding</keyword>
<keyword evidence="2" id="KW-0680">Restriction system</keyword>
<feature type="coiled-coil region" evidence="4">
    <location>
        <begin position="164"/>
        <end position="198"/>
    </location>
</feature>
<evidence type="ECO:0000259" key="5">
    <source>
        <dbReference type="Pfam" id="PF01420"/>
    </source>
</evidence>
<dbReference type="InterPro" id="IPR052021">
    <property type="entry name" value="Type-I_RS_S_subunit"/>
</dbReference>
<keyword evidence="6" id="KW-0255">Endonuclease</keyword>
<organism evidence="6 7">
    <name type="scientific">Lacticaseibacillus zeae</name>
    <name type="common">Lactobacillus zeae</name>
    <dbReference type="NCBI Taxonomy" id="57037"/>
    <lineage>
        <taxon>Bacteria</taxon>
        <taxon>Bacillati</taxon>
        <taxon>Bacillota</taxon>
        <taxon>Bacilli</taxon>
        <taxon>Lactobacillales</taxon>
        <taxon>Lactobacillaceae</taxon>
        <taxon>Lacticaseibacillus</taxon>
    </lineage>
</organism>
<dbReference type="CDD" id="cd17494">
    <property type="entry name" value="RMtype1_S_Sma198ORF994P-TRD2-CR2_like"/>
    <property type="match status" value="1"/>
</dbReference>
<evidence type="ECO:0000256" key="2">
    <source>
        <dbReference type="ARBA" id="ARBA00022747"/>
    </source>
</evidence>
<dbReference type="Pfam" id="PF01420">
    <property type="entry name" value="Methylase_S"/>
    <property type="match status" value="2"/>
</dbReference>
<evidence type="ECO:0000313" key="7">
    <source>
        <dbReference type="Proteomes" id="UP000307781"/>
    </source>
</evidence>
<keyword evidence="6" id="KW-0378">Hydrolase</keyword>
<dbReference type="GO" id="GO:0004519">
    <property type="term" value="F:endonuclease activity"/>
    <property type="evidence" value="ECO:0007669"/>
    <property type="project" value="UniProtKB-KW"/>
</dbReference>
<dbReference type="Proteomes" id="UP000307781">
    <property type="component" value="Unassembled WGS sequence"/>
</dbReference>
<comment type="similarity">
    <text evidence="1">Belongs to the type-I restriction system S methylase family.</text>
</comment>
<keyword evidence="4" id="KW-0175">Coiled coil</keyword>
<evidence type="ECO:0000256" key="3">
    <source>
        <dbReference type="ARBA" id="ARBA00023125"/>
    </source>
</evidence>
<evidence type="ECO:0000256" key="1">
    <source>
        <dbReference type="ARBA" id="ARBA00010923"/>
    </source>
</evidence>
<proteinExistence type="inferred from homology"/>
<accession>A0A5R8LSY6</accession>
<dbReference type="EMBL" id="VBWN01000008">
    <property type="protein sequence ID" value="TLF40325.1"/>
    <property type="molecule type" value="Genomic_DNA"/>
</dbReference>
<evidence type="ECO:0000313" key="6">
    <source>
        <dbReference type="EMBL" id="TLF40325.1"/>
    </source>
</evidence>
<feature type="domain" description="Type I restriction modification DNA specificity" evidence="5">
    <location>
        <begin position="19"/>
        <end position="183"/>
    </location>
</feature>
<dbReference type="AlphaFoldDB" id="A0A5R8LSY6"/>
<name>A0A5R8LSY6_LACZE</name>
<evidence type="ECO:0000256" key="4">
    <source>
        <dbReference type="SAM" id="Coils"/>
    </source>
</evidence>
<sequence length="391" mass="43610">MSKDAKKVPALRFKGFSDAWEKRKLGQIAEILMGQSPDSKNYTTDPKDYILVQGNADIKNGWVYPRVWTTQVTKIAKKGSVLLSVRAPVGEVARSAFDVVLGRGVASIGHDDFLYHYLVRMKENGFWLKLSTGSTFDSINSKDIKEAALFVPEKPEQQKISRILNSLNHLIAATQQKIDNLERTKKALRRRIFDQSLRLKGYSDLWENHRLGELANIQGGGTPSTSKSEYWNGSIDWYAPAEIGTRRYVSGSKRRITELGLQKSSAVLLPANKTILFTSRAGIGNAAILTKTAATNQGFQSIVVKQNADIYFLFSKIPEIKHKAIRLAAGSTFLEISGKSLSKIQIKVPNHDEQSKIGKVFLQMDNLIDLTQSKLAGLKLLKQAMLENLFV</sequence>
<dbReference type="RefSeq" id="WP_075760763.1">
    <property type="nucleotide sequence ID" value="NZ_VBWN01000008.1"/>
</dbReference>
<protein>
    <submittedName>
        <fullName evidence="6">Restriction endonuclease subunit S</fullName>
    </submittedName>
</protein>
<dbReference type="InterPro" id="IPR000055">
    <property type="entry name" value="Restrct_endonuc_typeI_TRD"/>
</dbReference>
<dbReference type="Gene3D" id="1.10.287.1120">
    <property type="entry name" value="Bipartite methylase S protein"/>
    <property type="match status" value="1"/>
</dbReference>